<reference evidence="2 3" key="1">
    <citation type="submission" date="2024-01" db="EMBL/GenBank/DDBJ databases">
        <title>A draft genome for the cacao thread blight pathogen Marasmiellus scandens.</title>
        <authorList>
            <person name="Baruah I.K."/>
            <person name="Leung J."/>
            <person name="Bukari Y."/>
            <person name="Amoako-Attah I."/>
            <person name="Meinhardt L.W."/>
            <person name="Bailey B.A."/>
            <person name="Cohen S.P."/>
        </authorList>
    </citation>
    <scope>NUCLEOTIDE SEQUENCE [LARGE SCALE GENOMIC DNA]</scope>
    <source>
        <strain evidence="2 3">GH-19</strain>
    </source>
</reference>
<feature type="domain" description="Heterokaryon incompatibility" evidence="1">
    <location>
        <begin position="146"/>
        <end position="232"/>
    </location>
</feature>
<proteinExistence type="predicted"/>
<accession>A0ABR1JGA5</accession>
<keyword evidence="3" id="KW-1185">Reference proteome</keyword>
<dbReference type="EMBL" id="JBANRG010000016">
    <property type="protein sequence ID" value="KAK7459506.1"/>
    <property type="molecule type" value="Genomic_DNA"/>
</dbReference>
<dbReference type="InterPro" id="IPR010730">
    <property type="entry name" value="HET"/>
</dbReference>
<evidence type="ECO:0000313" key="2">
    <source>
        <dbReference type="EMBL" id="KAK7459506.1"/>
    </source>
</evidence>
<dbReference type="Pfam" id="PF06985">
    <property type="entry name" value="HET"/>
    <property type="match status" value="1"/>
</dbReference>
<name>A0ABR1JGA5_9AGAR</name>
<evidence type="ECO:0000259" key="1">
    <source>
        <dbReference type="Pfam" id="PF06985"/>
    </source>
</evidence>
<organism evidence="2 3">
    <name type="scientific">Marasmiellus scandens</name>
    <dbReference type="NCBI Taxonomy" id="2682957"/>
    <lineage>
        <taxon>Eukaryota</taxon>
        <taxon>Fungi</taxon>
        <taxon>Dikarya</taxon>
        <taxon>Basidiomycota</taxon>
        <taxon>Agaricomycotina</taxon>
        <taxon>Agaricomycetes</taxon>
        <taxon>Agaricomycetidae</taxon>
        <taxon>Agaricales</taxon>
        <taxon>Marasmiineae</taxon>
        <taxon>Omphalotaceae</taxon>
        <taxon>Marasmiellus</taxon>
    </lineage>
</organism>
<dbReference type="PANTHER" id="PTHR10622">
    <property type="entry name" value="HET DOMAIN-CONTAINING PROTEIN"/>
    <property type="match status" value="1"/>
</dbReference>
<protein>
    <recommendedName>
        <fullName evidence="1">Heterokaryon incompatibility domain-containing protein</fullName>
    </recommendedName>
</protein>
<dbReference type="Proteomes" id="UP001498398">
    <property type="component" value="Unassembled WGS sequence"/>
</dbReference>
<sequence length="415" mass="48397">MTPKPPSQKRALLVGINYPRTFNLQQSSVTEFTTMLTKYYSYDSTDIIVMKDDYPEEYSNSPTREALLQSLRDFTEHYSSRSPYLFHFTGHSAEEYSNGKTRRKEASSQFLGAAWTSIPNLCPQRLIDTQSLQLEYFKESTVVPRYAILSHRWIEGEEVSFREFRKLGEETKSKSGYRKIWAACQQAKKDGFSYIWIDTCCIDNENSDDVARNIKSMYAYYRNASVCYAYLVDVHSWRPELFENSAWFSRGWTLQELVAPHEVKFFDRDWNYIGSKDAFKDVIEDVTGIPSKVLSGESSVQDVGILERMSWALGRTTTKLQDRAYCLQGLLSVSIEPDYNEDISSAFNRLRIALEAHPEYKTLSSDMHFCREIIYKYLSMSAEKYVFNLCLLLTWKLKISQRNPKIKKFMDWDTV</sequence>
<dbReference type="Gene3D" id="3.40.50.12660">
    <property type="match status" value="1"/>
</dbReference>
<comment type="caution">
    <text evidence="2">The sequence shown here is derived from an EMBL/GenBank/DDBJ whole genome shotgun (WGS) entry which is preliminary data.</text>
</comment>
<evidence type="ECO:0000313" key="3">
    <source>
        <dbReference type="Proteomes" id="UP001498398"/>
    </source>
</evidence>
<gene>
    <name evidence="2" type="ORF">VKT23_009489</name>
</gene>
<dbReference type="PANTHER" id="PTHR10622:SF10">
    <property type="entry name" value="HET DOMAIN-CONTAINING PROTEIN"/>
    <property type="match status" value="1"/>
</dbReference>